<accession>A0A6N9V431</accession>
<dbReference type="InterPro" id="IPR006311">
    <property type="entry name" value="TAT_signal"/>
</dbReference>
<comment type="caution">
    <text evidence="2">The sequence shown here is derived from an EMBL/GenBank/DDBJ whole genome shotgun (WGS) entry which is preliminary data.</text>
</comment>
<evidence type="ECO:0000313" key="3">
    <source>
        <dbReference type="Proteomes" id="UP000471648"/>
    </source>
</evidence>
<dbReference type="EMBL" id="JAAGME010000193">
    <property type="protein sequence ID" value="NEB66192.1"/>
    <property type="molecule type" value="Genomic_DNA"/>
</dbReference>
<dbReference type="RefSeq" id="WP_164356223.1">
    <property type="nucleotide sequence ID" value="NZ_JAAGME010000193.1"/>
</dbReference>
<evidence type="ECO:0000313" key="2">
    <source>
        <dbReference type="EMBL" id="NEB66192.1"/>
    </source>
</evidence>
<dbReference type="AlphaFoldDB" id="A0A6N9V431"/>
<proteinExistence type="predicted"/>
<dbReference type="Proteomes" id="UP000471648">
    <property type="component" value="Unassembled WGS sequence"/>
</dbReference>
<dbReference type="PROSITE" id="PS51318">
    <property type="entry name" value="TAT"/>
    <property type="match status" value="1"/>
</dbReference>
<sequence length="138" mass="13979">MISSTRIRWAAAALAAAALAALGAAAPAAAAPQSVKSLDVQWASVEPGYFPPYNGTLTVGGIYTCTEPVGTTVPVSFNAIQVLPVALPNGFGNLPCGPGVVDAPWSLTSFPTQDVHYGSVSVMTAFDGVLLGAEQFAV</sequence>
<gene>
    <name evidence="2" type="ORF">G3I39_03770</name>
</gene>
<feature type="chain" id="PRO_5026835998" evidence="1">
    <location>
        <begin position="31"/>
        <end position="138"/>
    </location>
</feature>
<feature type="signal peptide" evidence="1">
    <location>
        <begin position="1"/>
        <end position="30"/>
    </location>
</feature>
<keyword evidence="1" id="KW-0732">Signal</keyword>
<organism evidence="2 3">
    <name type="scientific">Streptomyces microflavus</name>
    <name type="common">Streptomyces lipmanii</name>
    <dbReference type="NCBI Taxonomy" id="1919"/>
    <lineage>
        <taxon>Bacteria</taxon>
        <taxon>Bacillati</taxon>
        <taxon>Actinomycetota</taxon>
        <taxon>Actinomycetes</taxon>
        <taxon>Kitasatosporales</taxon>
        <taxon>Streptomycetaceae</taxon>
        <taxon>Streptomyces</taxon>
    </lineage>
</organism>
<name>A0A6N9V431_STRMI</name>
<protein>
    <submittedName>
        <fullName evidence="2">Uncharacterized protein</fullName>
    </submittedName>
</protein>
<reference evidence="2 3" key="1">
    <citation type="submission" date="2020-01" db="EMBL/GenBank/DDBJ databases">
        <title>Insect and environment-associated Actinomycetes.</title>
        <authorList>
            <person name="Currrie C."/>
            <person name="Chevrette M."/>
            <person name="Carlson C."/>
            <person name="Stubbendieck R."/>
            <person name="Wendt-Pienkowski E."/>
        </authorList>
    </citation>
    <scope>NUCLEOTIDE SEQUENCE [LARGE SCALE GENOMIC DNA]</scope>
    <source>
        <strain evidence="2 3">SID14438</strain>
    </source>
</reference>
<evidence type="ECO:0000256" key="1">
    <source>
        <dbReference type="SAM" id="SignalP"/>
    </source>
</evidence>